<accession>A0AC60PD10</accession>
<reference evidence="1 2" key="1">
    <citation type="journal article" date="2020" name="Cell">
        <title>Large-Scale Comparative Analyses of Tick Genomes Elucidate Their Genetic Diversity and Vector Capacities.</title>
        <authorList>
            <consortium name="Tick Genome and Microbiome Consortium (TIGMIC)"/>
            <person name="Jia N."/>
            <person name="Wang J."/>
            <person name="Shi W."/>
            <person name="Du L."/>
            <person name="Sun Y."/>
            <person name="Zhan W."/>
            <person name="Jiang J.F."/>
            <person name="Wang Q."/>
            <person name="Zhang B."/>
            <person name="Ji P."/>
            <person name="Bell-Sakyi L."/>
            <person name="Cui X.M."/>
            <person name="Yuan T.T."/>
            <person name="Jiang B.G."/>
            <person name="Yang W.F."/>
            <person name="Lam T.T."/>
            <person name="Chang Q.C."/>
            <person name="Ding S.J."/>
            <person name="Wang X.J."/>
            <person name="Zhu J.G."/>
            <person name="Ruan X.D."/>
            <person name="Zhao L."/>
            <person name="Wei J.T."/>
            <person name="Ye R.Z."/>
            <person name="Que T.C."/>
            <person name="Du C.H."/>
            <person name="Zhou Y.H."/>
            <person name="Cheng J.X."/>
            <person name="Dai P.F."/>
            <person name="Guo W.B."/>
            <person name="Han X.H."/>
            <person name="Huang E.J."/>
            <person name="Li L.F."/>
            <person name="Wei W."/>
            <person name="Gao Y.C."/>
            <person name="Liu J.Z."/>
            <person name="Shao H.Z."/>
            <person name="Wang X."/>
            <person name="Wang C.C."/>
            <person name="Yang T.C."/>
            <person name="Huo Q.B."/>
            <person name="Li W."/>
            <person name="Chen H.Y."/>
            <person name="Chen S.E."/>
            <person name="Zhou L.G."/>
            <person name="Ni X.B."/>
            <person name="Tian J.H."/>
            <person name="Sheng Y."/>
            <person name="Liu T."/>
            <person name="Pan Y.S."/>
            <person name="Xia L.Y."/>
            <person name="Li J."/>
            <person name="Zhao F."/>
            <person name="Cao W.C."/>
        </authorList>
    </citation>
    <scope>NUCLEOTIDE SEQUENCE [LARGE SCALE GENOMIC DNA]</scope>
    <source>
        <strain evidence="1">Iper-2018</strain>
    </source>
</reference>
<keyword evidence="2" id="KW-1185">Reference proteome</keyword>
<sequence>MSSVKRHRKRNGFWTRGSGSGPIPVKDQEVGREKNGSSDQRRLWTAPPYQCTDTCKTAVIGWPGSLRGGGDRRHVDRTDLAIEPLSRSFGSEPHYVAPLQASGVANLKIQRVIFKEHFVYTDHGVTDRSYDIVRRGSTKNQKNRGQTFPKTGQTVVVHYTGTLANGQQFDSSRDRGKPFKFRIGKGEVIRGWDEGVAQMSVGQRAKVICSPDYAYGAVGHPGIYPFERSPRPVDGQAKACGYTRRVRSHFDWVDRSHRQACTVSGRPVSSAPGRSPTGGEATAARCKGSGGRKGLVVLWAPATLGCGHAKMLVAYVAAQRKSCLIVHCSERTPRIPHGKAVGSDQERVAGGIVCPSNL</sequence>
<dbReference type="EMBL" id="JABSTQ010010864">
    <property type="protein sequence ID" value="KAG0417250.1"/>
    <property type="molecule type" value="Genomic_DNA"/>
</dbReference>
<evidence type="ECO:0000313" key="1">
    <source>
        <dbReference type="EMBL" id="KAG0417250.1"/>
    </source>
</evidence>
<organism evidence="1 2">
    <name type="scientific">Ixodes persulcatus</name>
    <name type="common">Taiga tick</name>
    <dbReference type="NCBI Taxonomy" id="34615"/>
    <lineage>
        <taxon>Eukaryota</taxon>
        <taxon>Metazoa</taxon>
        <taxon>Ecdysozoa</taxon>
        <taxon>Arthropoda</taxon>
        <taxon>Chelicerata</taxon>
        <taxon>Arachnida</taxon>
        <taxon>Acari</taxon>
        <taxon>Parasitiformes</taxon>
        <taxon>Ixodida</taxon>
        <taxon>Ixodoidea</taxon>
        <taxon>Ixodidae</taxon>
        <taxon>Ixodinae</taxon>
        <taxon>Ixodes</taxon>
    </lineage>
</organism>
<gene>
    <name evidence="1" type="ORF">HPB47_005751</name>
</gene>
<protein>
    <submittedName>
        <fullName evidence="1">Uncharacterized protein</fullName>
    </submittedName>
</protein>
<comment type="caution">
    <text evidence="1">The sequence shown here is derived from an EMBL/GenBank/DDBJ whole genome shotgun (WGS) entry which is preliminary data.</text>
</comment>
<dbReference type="Proteomes" id="UP000805193">
    <property type="component" value="Unassembled WGS sequence"/>
</dbReference>
<proteinExistence type="predicted"/>
<evidence type="ECO:0000313" key="2">
    <source>
        <dbReference type="Proteomes" id="UP000805193"/>
    </source>
</evidence>
<name>A0AC60PD10_IXOPE</name>